<evidence type="ECO:0000256" key="2">
    <source>
        <dbReference type="ARBA" id="ARBA00008857"/>
    </source>
</evidence>
<dbReference type="RefSeq" id="WP_406766758.1">
    <property type="nucleotide sequence ID" value="NZ_JBJHZY010000006.1"/>
</dbReference>
<dbReference type="PANTHER" id="PTHR30349:SF41">
    <property type="entry name" value="INTEGRASE_RECOMBINASE PROTEIN MJ0367-RELATED"/>
    <property type="match status" value="1"/>
</dbReference>
<dbReference type="Pfam" id="PF02899">
    <property type="entry name" value="Phage_int_SAM_1"/>
    <property type="match status" value="1"/>
</dbReference>
<reference evidence="9 10" key="1">
    <citation type="submission" date="2024-11" db="EMBL/GenBank/DDBJ databases">
        <authorList>
            <person name="Heng Y.C."/>
            <person name="Lim A.C.H."/>
            <person name="Lee J.K.Y."/>
            <person name="Kittelmann S."/>
        </authorList>
    </citation>
    <scope>NUCLEOTIDE SEQUENCE [LARGE SCALE GENOMIC DNA]</scope>
    <source>
        <strain evidence="9 10">WILCCON 0202</strain>
    </source>
</reference>
<dbReference type="Proteomes" id="UP001623661">
    <property type="component" value="Unassembled WGS sequence"/>
</dbReference>
<proteinExistence type="inferred from homology"/>
<comment type="function">
    <text evidence="1">Site-specific tyrosine recombinase, which acts by catalyzing the cutting and rejoining of the recombining DNA molecules.</text>
</comment>
<feature type="domain" description="Core-binding (CB)" evidence="8">
    <location>
        <begin position="2"/>
        <end position="89"/>
    </location>
</feature>
<dbReference type="InterPro" id="IPR002104">
    <property type="entry name" value="Integrase_catalytic"/>
</dbReference>
<evidence type="ECO:0000313" key="10">
    <source>
        <dbReference type="Proteomes" id="UP001623661"/>
    </source>
</evidence>
<feature type="domain" description="Tyr recombinase" evidence="7">
    <location>
        <begin position="111"/>
        <end position="288"/>
    </location>
</feature>
<evidence type="ECO:0000256" key="4">
    <source>
        <dbReference type="ARBA" id="ARBA00023125"/>
    </source>
</evidence>
<evidence type="ECO:0000256" key="5">
    <source>
        <dbReference type="ARBA" id="ARBA00023172"/>
    </source>
</evidence>
<dbReference type="Gene3D" id="1.10.150.130">
    <property type="match status" value="1"/>
</dbReference>
<dbReference type="PROSITE" id="PS51900">
    <property type="entry name" value="CB"/>
    <property type="match status" value="1"/>
</dbReference>
<dbReference type="EMBL" id="JBJHZY010000006">
    <property type="protein sequence ID" value="MFL0270126.1"/>
    <property type="molecule type" value="Genomic_DNA"/>
</dbReference>
<evidence type="ECO:0000313" key="9">
    <source>
        <dbReference type="EMBL" id="MFL0270126.1"/>
    </source>
</evidence>
<name>A0ABW8TXJ5_9CLOT</name>
<evidence type="ECO:0000256" key="3">
    <source>
        <dbReference type="ARBA" id="ARBA00022908"/>
    </source>
</evidence>
<gene>
    <name evidence="9" type="ORF">ACJDUH_18765</name>
</gene>
<keyword evidence="3" id="KW-0229">DNA integration</keyword>
<protein>
    <submittedName>
        <fullName evidence="9">Tyrosine-type recombinase/integrase</fullName>
    </submittedName>
</protein>
<dbReference type="InterPro" id="IPR044068">
    <property type="entry name" value="CB"/>
</dbReference>
<dbReference type="PROSITE" id="PS51898">
    <property type="entry name" value="TYR_RECOMBINASE"/>
    <property type="match status" value="1"/>
</dbReference>
<accession>A0ABW8TXJ5</accession>
<organism evidence="9 10">
    <name type="scientific">Candidatus Clostridium radicumherbarum</name>
    <dbReference type="NCBI Taxonomy" id="3381662"/>
    <lineage>
        <taxon>Bacteria</taxon>
        <taxon>Bacillati</taxon>
        <taxon>Bacillota</taxon>
        <taxon>Clostridia</taxon>
        <taxon>Eubacteriales</taxon>
        <taxon>Clostridiaceae</taxon>
        <taxon>Clostridium</taxon>
    </lineage>
</organism>
<dbReference type="Gene3D" id="1.10.443.10">
    <property type="entry name" value="Intergrase catalytic core"/>
    <property type="match status" value="1"/>
</dbReference>
<dbReference type="InterPro" id="IPR013762">
    <property type="entry name" value="Integrase-like_cat_sf"/>
</dbReference>
<evidence type="ECO:0000256" key="6">
    <source>
        <dbReference type="PROSITE-ProRule" id="PRU01248"/>
    </source>
</evidence>
<dbReference type="InterPro" id="IPR004107">
    <property type="entry name" value="Integrase_SAM-like_N"/>
</dbReference>
<evidence type="ECO:0000256" key="1">
    <source>
        <dbReference type="ARBA" id="ARBA00003283"/>
    </source>
</evidence>
<evidence type="ECO:0000259" key="8">
    <source>
        <dbReference type="PROSITE" id="PS51900"/>
    </source>
</evidence>
<keyword evidence="5" id="KW-0233">DNA recombination</keyword>
<evidence type="ECO:0000259" key="7">
    <source>
        <dbReference type="PROSITE" id="PS51898"/>
    </source>
</evidence>
<comment type="caution">
    <text evidence="9">The sequence shown here is derived from an EMBL/GenBank/DDBJ whole genome shotgun (WGS) entry which is preliminary data.</text>
</comment>
<dbReference type="InterPro" id="IPR050090">
    <property type="entry name" value="Tyrosine_recombinase_XerCD"/>
</dbReference>
<sequence length="293" mass="33974">MDKKDYYISDFIDFLKENDKAGGTIKTYTDNLYLFIKYYCETYGEVFSPERVISIDLQDWRTLQINHGLKGNTINNRIIAVKEYFTFLELSGVCKNPAKAIKKIKVNNTSPIERTFTNKQFKAIKRAIYRGGNPLDILLLELFSKSGLRISEAINLKLDDISIGERSGTLRILGKEMKERYIPLNVDIRKTINDYLPVRNKKFKDSPFLLVSERGMKFTRSGLYKRFLKYQNITGMQIHPNMFRSLFATHIVKYNPLNYAMQLLGHSSISTTQTYLSPENEDLENAIKTLDDL</sequence>
<keyword evidence="4 6" id="KW-0238">DNA-binding</keyword>
<dbReference type="InterPro" id="IPR010998">
    <property type="entry name" value="Integrase_recombinase_N"/>
</dbReference>
<dbReference type="PANTHER" id="PTHR30349">
    <property type="entry name" value="PHAGE INTEGRASE-RELATED"/>
    <property type="match status" value="1"/>
</dbReference>
<dbReference type="Pfam" id="PF00589">
    <property type="entry name" value="Phage_integrase"/>
    <property type="match status" value="1"/>
</dbReference>
<dbReference type="SUPFAM" id="SSF56349">
    <property type="entry name" value="DNA breaking-rejoining enzymes"/>
    <property type="match status" value="1"/>
</dbReference>
<keyword evidence="10" id="KW-1185">Reference proteome</keyword>
<dbReference type="InterPro" id="IPR011010">
    <property type="entry name" value="DNA_brk_join_enz"/>
</dbReference>
<comment type="similarity">
    <text evidence="2">Belongs to the 'phage' integrase family.</text>
</comment>